<feature type="compositionally biased region" description="Low complexity" evidence="1">
    <location>
        <begin position="31"/>
        <end position="85"/>
    </location>
</feature>
<keyword evidence="5" id="KW-1185">Reference proteome</keyword>
<dbReference type="AlphaFoldDB" id="S0L7L7"/>
<organism evidence="4 5">
    <name type="scientific">Enterococcus sulfureus ATCC 49903</name>
    <dbReference type="NCBI Taxonomy" id="1140003"/>
    <lineage>
        <taxon>Bacteria</taxon>
        <taxon>Bacillati</taxon>
        <taxon>Bacillota</taxon>
        <taxon>Bacilli</taxon>
        <taxon>Lactobacillales</taxon>
        <taxon>Enterococcaceae</taxon>
        <taxon>Enterococcus</taxon>
    </lineage>
</organism>
<feature type="signal peptide" evidence="2">
    <location>
        <begin position="1"/>
        <end position="25"/>
    </location>
</feature>
<evidence type="ECO:0000256" key="2">
    <source>
        <dbReference type="SAM" id="SignalP"/>
    </source>
</evidence>
<dbReference type="EMBL" id="ASWO01000005">
    <property type="protein sequence ID" value="EOT84088.1"/>
    <property type="molecule type" value="Genomic_DNA"/>
</dbReference>
<dbReference type="InterPro" id="IPR036505">
    <property type="entry name" value="Amidase/PGRP_sf"/>
</dbReference>
<dbReference type="PATRIC" id="fig|1140003.3.peg.820"/>
<dbReference type="Pfam" id="PF18885">
    <property type="entry name" value="DUF5648"/>
    <property type="match status" value="1"/>
</dbReference>
<dbReference type="InterPro" id="IPR013688">
    <property type="entry name" value="GBS_Bsp-like"/>
</dbReference>
<evidence type="ECO:0000259" key="3">
    <source>
        <dbReference type="SMART" id="SM00644"/>
    </source>
</evidence>
<feature type="region of interest" description="Disordered" evidence="1">
    <location>
        <begin position="29"/>
        <end position="115"/>
    </location>
</feature>
<dbReference type="eggNOG" id="COG3757">
    <property type="taxonomic scope" value="Bacteria"/>
</dbReference>
<protein>
    <recommendedName>
        <fullName evidence="3">N-acetylmuramoyl-L-alanine amidase domain-containing protein</fullName>
    </recommendedName>
</protein>
<dbReference type="InterPro" id="IPR043708">
    <property type="entry name" value="DUF5648"/>
</dbReference>
<dbReference type="Pfam" id="PF01510">
    <property type="entry name" value="Amidase_2"/>
    <property type="match status" value="1"/>
</dbReference>
<keyword evidence="2" id="KW-0732">Signal</keyword>
<dbReference type="SUPFAM" id="SSF55846">
    <property type="entry name" value="N-acetylmuramoyl-L-alanine amidase-like"/>
    <property type="match status" value="1"/>
</dbReference>
<dbReference type="SMART" id="SM00644">
    <property type="entry name" value="Ami_2"/>
    <property type="match status" value="1"/>
</dbReference>
<comment type="caution">
    <text evidence="4">The sequence shown here is derived from an EMBL/GenBank/DDBJ whole genome shotgun (WGS) entry which is preliminary data.</text>
</comment>
<gene>
    <name evidence="4" type="ORF">I573_01814</name>
</gene>
<dbReference type="InterPro" id="IPR002502">
    <property type="entry name" value="Amidase_domain"/>
</dbReference>
<dbReference type="Gene3D" id="3.40.80.10">
    <property type="entry name" value="Peptidoglycan recognition protein-like"/>
    <property type="match status" value="1"/>
</dbReference>
<name>S0L7L7_9ENTE</name>
<dbReference type="RefSeq" id="WP_016185317.1">
    <property type="nucleotide sequence ID" value="NZ_ASWO01000005.1"/>
</dbReference>
<dbReference type="Proteomes" id="UP000015961">
    <property type="component" value="Unassembled WGS sequence"/>
</dbReference>
<evidence type="ECO:0000313" key="4">
    <source>
        <dbReference type="EMBL" id="EOT84088.1"/>
    </source>
</evidence>
<dbReference type="Gene3D" id="2.60.40.3760">
    <property type="match status" value="4"/>
</dbReference>
<dbReference type="Pfam" id="PF08481">
    <property type="entry name" value="GBS_Bsp-like"/>
    <property type="match status" value="3"/>
</dbReference>
<dbReference type="CDD" id="cd06583">
    <property type="entry name" value="PGRP"/>
    <property type="match status" value="1"/>
</dbReference>
<evidence type="ECO:0000256" key="1">
    <source>
        <dbReference type="SAM" id="MobiDB-lite"/>
    </source>
</evidence>
<evidence type="ECO:0000313" key="5">
    <source>
        <dbReference type="Proteomes" id="UP000015961"/>
    </source>
</evidence>
<feature type="chain" id="PRO_5004488437" description="N-acetylmuramoyl-L-alanine amidase domain-containing protein" evidence="2">
    <location>
        <begin position="26"/>
        <end position="872"/>
    </location>
</feature>
<dbReference type="eggNOG" id="COG5632">
    <property type="taxonomic scope" value="Bacteria"/>
</dbReference>
<reference evidence="4 5" key="1">
    <citation type="submission" date="2013-03" db="EMBL/GenBank/DDBJ databases">
        <title>The Genome Sequence of Enterococcus sulfureus ATCC_49903 (PacBio/Illumina hybrid assembly).</title>
        <authorList>
            <consortium name="The Broad Institute Genomics Platform"/>
            <consortium name="The Broad Institute Genome Sequencing Center for Infectious Disease"/>
            <person name="Earl A."/>
            <person name="Russ C."/>
            <person name="Gilmore M."/>
            <person name="Surin D."/>
            <person name="Walker B."/>
            <person name="Young S."/>
            <person name="Zeng Q."/>
            <person name="Gargeya S."/>
            <person name="Fitzgerald M."/>
            <person name="Haas B."/>
            <person name="Abouelleil A."/>
            <person name="Allen A.W."/>
            <person name="Alvarado L."/>
            <person name="Arachchi H.M."/>
            <person name="Berlin A.M."/>
            <person name="Chapman S.B."/>
            <person name="Gainer-Dewar J."/>
            <person name="Goldberg J."/>
            <person name="Griggs A."/>
            <person name="Gujja S."/>
            <person name="Hansen M."/>
            <person name="Howarth C."/>
            <person name="Imamovic A."/>
            <person name="Ireland A."/>
            <person name="Larimer J."/>
            <person name="McCowan C."/>
            <person name="Murphy C."/>
            <person name="Pearson M."/>
            <person name="Poon T.W."/>
            <person name="Priest M."/>
            <person name="Roberts A."/>
            <person name="Saif S."/>
            <person name="Shea T."/>
            <person name="Sisk P."/>
            <person name="Sykes S."/>
            <person name="Wortman J."/>
            <person name="Nusbaum C."/>
            <person name="Birren B."/>
        </authorList>
    </citation>
    <scope>NUCLEOTIDE SEQUENCE [LARGE SCALE GENOMIC DNA]</scope>
    <source>
        <strain evidence="4 5">ATCC 49903</strain>
    </source>
</reference>
<dbReference type="STRING" id="1140003.OMY_00864"/>
<accession>S0L7L7</accession>
<feature type="domain" description="N-acetylmuramoyl-L-alanine amidase" evidence="3">
    <location>
        <begin position="164"/>
        <end position="306"/>
    </location>
</feature>
<dbReference type="GO" id="GO:0008745">
    <property type="term" value="F:N-acetylmuramoyl-L-alanine amidase activity"/>
    <property type="evidence" value="ECO:0007669"/>
    <property type="project" value="InterPro"/>
</dbReference>
<dbReference type="GO" id="GO:0009253">
    <property type="term" value="P:peptidoglycan catabolic process"/>
    <property type="evidence" value="ECO:0007669"/>
    <property type="project" value="InterPro"/>
</dbReference>
<dbReference type="OrthoDB" id="2173042at2"/>
<sequence>MNLHLKKSALVLSSFLLWSPQIIQAQEMIQSSTTPESSTSATESSTTSASLSTESTATTIPSSETAITSTTTSTTTNEASSATSSGEEVIPENTTDPYFPKQPTKEDLLGDKILPGANTQNAMQSRAFTASSGMNKEIIRQFENGSFKLATIKKDWRQYELFRYRTLDESGEQAKPNGIVIHETANPNSTIWGEIAYMDSHWDNAFVHAFVDENNIIEIHDPSYGAWGAGRIANRYFMHVELVEHGNQTAFMKSIMNNAYYMAMKLDQFGLTPSAPSGKPNDKSGTLWSHAEVSNYLGGTDHGDPVGYFAKYGYSVNEYRELVGYMYDKFSLAPVITSAAVENVNQTQKTFDVRVKATANSGIKEINVPVWTTANQSDIVWYKATLQADGSYLAKVDAKKHAGFDNPFHVHVYAVGNNNKQTAKPLSDVKLDGPVIKNVTTAVTDNAAGKFTISFDAAAANNKTLQKIQVNAWSTENQQNVQTVTLQPNAQGKYTASFEAKNFGYSEGPYRYEVKVIDTQQKYATVTGNGPTFAFNYKVVSHGVKELSKDSSLFQASLQLEDNQMVDSVLFAVWSDVNGQDDLKWYPGVLDTATKTWSAKIPVSNHKNSGLYHVHDYVKTKSGKMRSVGADTFTVKPIQITTTLDTQNQKNGQATIQVQTNDAASVQSVKVNVQPKNQPNKAYSYTTTTTKNGNQAIVDIKNHGYQTGTYTGEVVVTRKNGVVETKKLSDFAISGTDVSMAMYRVYNPNSGEHFYTMQQNEKNNLVKLGWKDEGTGWIAPAVGKPVYRVYNPNSGDHHYTLAIAEKNNLVKLGWKDEGIGWYSSTEMKHPLYRVYNPNAKAGSHHYTQNLKETNELVKKGWKDEGIAWYAVK</sequence>
<dbReference type="eggNOG" id="COG0860">
    <property type="taxonomic scope" value="Bacteria"/>
</dbReference>
<proteinExistence type="predicted"/>